<organism evidence="2 3">
    <name type="scientific">Aldrovandia affinis</name>
    <dbReference type="NCBI Taxonomy" id="143900"/>
    <lineage>
        <taxon>Eukaryota</taxon>
        <taxon>Metazoa</taxon>
        <taxon>Chordata</taxon>
        <taxon>Craniata</taxon>
        <taxon>Vertebrata</taxon>
        <taxon>Euteleostomi</taxon>
        <taxon>Actinopterygii</taxon>
        <taxon>Neopterygii</taxon>
        <taxon>Teleostei</taxon>
        <taxon>Notacanthiformes</taxon>
        <taxon>Halosauridae</taxon>
        <taxon>Aldrovandia</taxon>
    </lineage>
</organism>
<evidence type="ECO:0000313" key="3">
    <source>
        <dbReference type="Proteomes" id="UP001221898"/>
    </source>
</evidence>
<proteinExistence type="predicted"/>
<evidence type="ECO:0000313" key="2">
    <source>
        <dbReference type="EMBL" id="KAJ8378014.1"/>
    </source>
</evidence>
<feature type="compositionally biased region" description="Low complexity" evidence="1">
    <location>
        <begin position="131"/>
        <end position="140"/>
    </location>
</feature>
<feature type="region of interest" description="Disordered" evidence="1">
    <location>
        <begin position="1"/>
        <end position="25"/>
    </location>
</feature>
<evidence type="ECO:0000256" key="1">
    <source>
        <dbReference type="SAM" id="MobiDB-lite"/>
    </source>
</evidence>
<name>A0AAD7RFV3_9TELE</name>
<dbReference type="EMBL" id="JAINUG010000333">
    <property type="protein sequence ID" value="KAJ8378014.1"/>
    <property type="molecule type" value="Genomic_DNA"/>
</dbReference>
<keyword evidence="3" id="KW-1185">Reference proteome</keyword>
<dbReference type="Proteomes" id="UP001221898">
    <property type="component" value="Unassembled WGS sequence"/>
</dbReference>
<gene>
    <name evidence="2" type="ORF">AAFF_G00248850</name>
</gene>
<accession>A0AAD7RFV3</accession>
<reference evidence="2" key="1">
    <citation type="journal article" date="2023" name="Science">
        <title>Genome structures resolve the early diversification of teleost fishes.</title>
        <authorList>
            <person name="Parey E."/>
            <person name="Louis A."/>
            <person name="Montfort J."/>
            <person name="Bouchez O."/>
            <person name="Roques C."/>
            <person name="Iampietro C."/>
            <person name="Lluch J."/>
            <person name="Castinel A."/>
            <person name="Donnadieu C."/>
            <person name="Desvignes T."/>
            <person name="Floi Bucao C."/>
            <person name="Jouanno E."/>
            <person name="Wen M."/>
            <person name="Mejri S."/>
            <person name="Dirks R."/>
            <person name="Jansen H."/>
            <person name="Henkel C."/>
            <person name="Chen W.J."/>
            <person name="Zahm M."/>
            <person name="Cabau C."/>
            <person name="Klopp C."/>
            <person name="Thompson A.W."/>
            <person name="Robinson-Rechavi M."/>
            <person name="Braasch I."/>
            <person name="Lecointre G."/>
            <person name="Bobe J."/>
            <person name="Postlethwait J.H."/>
            <person name="Berthelot C."/>
            <person name="Roest Crollius H."/>
            <person name="Guiguen Y."/>
        </authorList>
    </citation>
    <scope>NUCLEOTIDE SEQUENCE</scope>
    <source>
        <strain evidence="2">NC1722</strain>
    </source>
</reference>
<dbReference type="AlphaFoldDB" id="A0AAD7RFV3"/>
<protein>
    <submittedName>
        <fullName evidence="2">Uncharacterized protein</fullName>
    </submittedName>
</protein>
<comment type="caution">
    <text evidence="2">The sequence shown here is derived from an EMBL/GenBank/DDBJ whole genome shotgun (WGS) entry which is preliminary data.</text>
</comment>
<sequence length="146" mass="15972">MNTPRLLSKQPHASQAAAHRTHVPERLLSTIQESKRQRDPPKNPKPLNLHVGCERWRCVPLSSAERRRQAHGNCLMDGAQLKAGRRGASAPHIPACLCNQRAKGHFLWRGRRSADEEHGALSRPLPGYHGDGPAADPAAPLSRSGA</sequence>
<feature type="region of interest" description="Disordered" evidence="1">
    <location>
        <begin position="112"/>
        <end position="146"/>
    </location>
</feature>